<proteinExistence type="predicted"/>
<evidence type="ECO:0000256" key="1">
    <source>
        <dbReference type="SAM" id="MobiDB-lite"/>
    </source>
</evidence>
<evidence type="ECO:0000313" key="3">
    <source>
        <dbReference type="EMBL" id="KAH0850815.1"/>
    </source>
</evidence>
<name>A0ABQ7X6Y0_BRANA</name>
<organism evidence="3 4">
    <name type="scientific">Brassica napus</name>
    <name type="common">Rape</name>
    <dbReference type="NCBI Taxonomy" id="3708"/>
    <lineage>
        <taxon>Eukaryota</taxon>
        <taxon>Viridiplantae</taxon>
        <taxon>Streptophyta</taxon>
        <taxon>Embryophyta</taxon>
        <taxon>Tracheophyta</taxon>
        <taxon>Spermatophyta</taxon>
        <taxon>Magnoliopsida</taxon>
        <taxon>eudicotyledons</taxon>
        <taxon>Gunneridae</taxon>
        <taxon>Pentapetalae</taxon>
        <taxon>rosids</taxon>
        <taxon>malvids</taxon>
        <taxon>Brassicales</taxon>
        <taxon>Brassicaceae</taxon>
        <taxon>Brassiceae</taxon>
        <taxon>Brassica</taxon>
    </lineage>
</organism>
<evidence type="ECO:0000259" key="2">
    <source>
        <dbReference type="Pfam" id="PF14111"/>
    </source>
</evidence>
<sequence>CLWIVRRWRGKKSDNDSRAIYGKSMFCRERTLAAVVASAPRLRYSGGMGSLSPPSGPGLHQTPPKTYSQAASLESKVPEDQFSKVVRFAPVADLQGDVASVDLPAELLSDSEPLWSAYIVGHFMGDAPHIGKVHAIVNRIWSFPERPVKIDAQFISPKTVLFRIDNPQLKARVLKKNFWHIADVPIVVREWSPKTASAQPDLTAVPLWVDLKGVPDHLFSQNGLTFFGDTIGRTVKLHPNTERCVRLDVARLLVVMNLEEPLPASISVRGTGETLSVNYPWLPPRCLGCQTWGHTDKNCPKNKKTQRRDGGSEEHDWRGNINELSKSIDIEEPVLEAAKLIEVAKGQAASTAQAEDTQDLLVTWKRMLINLRFAEEAVHENEAWLTIPQNNSPSARRKIGNTSKKSEAELPTSSPSRYQLLSDELEEGEVDETSGESDDDTSGESQAALDQKEQLEKQKSGKNKKAQRNVPSVNVGAKKVQTKRTKNKQNNHASSRRH</sequence>
<feature type="region of interest" description="Disordered" evidence="1">
    <location>
        <begin position="389"/>
        <end position="498"/>
    </location>
</feature>
<accession>A0ABQ7X6Y0</accession>
<evidence type="ECO:0000313" key="4">
    <source>
        <dbReference type="Proteomes" id="UP000824890"/>
    </source>
</evidence>
<gene>
    <name evidence="3" type="ORF">HID58_095224</name>
</gene>
<feature type="compositionally biased region" description="Basic residues" evidence="1">
    <location>
        <begin position="480"/>
        <end position="498"/>
    </location>
</feature>
<comment type="caution">
    <text evidence="3">The sequence shown here is derived from an EMBL/GenBank/DDBJ whole genome shotgun (WGS) entry which is preliminary data.</text>
</comment>
<dbReference type="EMBL" id="JAGKQM010001921">
    <property type="protein sequence ID" value="KAH0850815.1"/>
    <property type="molecule type" value="Genomic_DNA"/>
</dbReference>
<dbReference type="Pfam" id="PF14111">
    <property type="entry name" value="DUF4283"/>
    <property type="match status" value="1"/>
</dbReference>
<feature type="compositionally biased region" description="Acidic residues" evidence="1">
    <location>
        <begin position="423"/>
        <end position="442"/>
    </location>
</feature>
<reference evidence="3 4" key="1">
    <citation type="submission" date="2021-05" db="EMBL/GenBank/DDBJ databases">
        <title>Genome Assembly of Synthetic Allotetraploid Brassica napus Reveals Homoeologous Exchanges between Subgenomes.</title>
        <authorList>
            <person name="Davis J.T."/>
        </authorList>
    </citation>
    <scope>NUCLEOTIDE SEQUENCE [LARGE SCALE GENOMIC DNA]</scope>
    <source>
        <strain evidence="4">cv. Da-Ae</strain>
        <tissue evidence="3">Seedling</tissue>
    </source>
</reference>
<dbReference type="Proteomes" id="UP000824890">
    <property type="component" value="Unassembled WGS sequence"/>
</dbReference>
<feature type="non-terminal residue" evidence="3">
    <location>
        <position position="1"/>
    </location>
</feature>
<feature type="compositionally biased region" description="Basic and acidic residues" evidence="1">
    <location>
        <begin position="307"/>
        <end position="318"/>
    </location>
</feature>
<feature type="domain" description="DUF4283" evidence="2">
    <location>
        <begin position="114"/>
        <end position="196"/>
    </location>
</feature>
<dbReference type="InterPro" id="IPR025558">
    <property type="entry name" value="DUF4283"/>
</dbReference>
<feature type="compositionally biased region" description="Basic and acidic residues" evidence="1">
    <location>
        <begin position="450"/>
        <end position="459"/>
    </location>
</feature>
<dbReference type="PANTHER" id="PTHR31286">
    <property type="entry name" value="GLYCINE-RICH CELL WALL STRUCTURAL PROTEIN 1.8-LIKE"/>
    <property type="match status" value="1"/>
</dbReference>
<dbReference type="InterPro" id="IPR040256">
    <property type="entry name" value="At4g02000-like"/>
</dbReference>
<feature type="region of interest" description="Disordered" evidence="1">
    <location>
        <begin position="293"/>
        <end position="320"/>
    </location>
</feature>
<protein>
    <recommendedName>
        <fullName evidence="2">DUF4283 domain-containing protein</fullName>
    </recommendedName>
</protein>
<keyword evidence="4" id="KW-1185">Reference proteome</keyword>
<dbReference type="PANTHER" id="PTHR31286:SF148">
    <property type="entry name" value="DUF4283 DOMAIN-CONTAINING PROTEIN"/>
    <property type="match status" value="1"/>
</dbReference>